<proteinExistence type="predicted"/>
<organism evidence="11 12">
    <name type="scientific">Geospiza parvula</name>
    <name type="common">Small tree-finch</name>
    <name type="synonym">Camarhynchus parvulus</name>
    <dbReference type="NCBI Taxonomy" id="87175"/>
    <lineage>
        <taxon>Eukaryota</taxon>
        <taxon>Metazoa</taxon>
        <taxon>Chordata</taxon>
        <taxon>Craniata</taxon>
        <taxon>Vertebrata</taxon>
        <taxon>Euteleostomi</taxon>
        <taxon>Archelosauria</taxon>
        <taxon>Archosauria</taxon>
        <taxon>Dinosauria</taxon>
        <taxon>Saurischia</taxon>
        <taxon>Theropoda</taxon>
        <taxon>Coelurosauria</taxon>
        <taxon>Aves</taxon>
        <taxon>Neognathae</taxon>
        <taxon>Neoaves</taxon>
        <taxon>Telluraves</taxon>
        <taxon>Australaves</taxon>
        <taxon>Passeriformes</taxon>
        <taxon>Thraupidae</taxon>
        <taxon>Camarhynchus</taxon>
    </lineage>
</organism>
<evidence type="ECO:0000256" key="10">
    <source>
        <dbReference type="SAM" id="MobiDB-lite"/>
    </source>
</evidence>
<evidence type="ECO:0000313" key="11">
    <source>
        <dbReference type="Ensembl" id="ENSCPVP00000008568.2"/>
    </source>
</evidence>
<feature type="region of interest" description="Disordered" evidence="10">
    <location>
        <begin position="331"/>
        <end position="414"/>
    </location>
</feature>
<sequence length="1214" mass="127551">MNGGQCSSRSHCLCPPNFTGRFCQVPAGGARTGGAGPPPPPAPPDAPPEPAPGSKVAVYAVQVIADGPGGAAAHATFVVPLGPGHHSAEAQVPPPLVNVRVHHPPEASVQVHRIEPRPPEGAPRAGGGLLAHPAQPPAGSKPPAPPRPHTHKPLGRCFQETLPKHSCGSNPLPGLTKLEDCCGSIGSAWGQSKCHKCPHLQQGERGPPPCAHTRLRCAFTCADINECALPGLAGHVLGLPWGARGVLGAEPAEERGLCFRLVSGSQQCQHPLPTRLTRRTCCCSVGKAWGRCQRCPPDGTAAFKAICPAGKGYHVLTSHQTLTIQGESDFTLHIHPDGTPGRPRPPPAPPRRPTPPRRQVGHSPPLPNPPRTPKYPLRPPQGYPGTPPRHPDTPKSPLGPPRAPGVTPNPPPETDECKLNRNICGPGECVMGPAGYSCLCFPGYRWHPQRRYCAGTDTRTRHGHGTDTGTWGTLGGSEGYTHDDTPGHTPGLRTCADIDECAKGDVCGDGGTCSNVPGHYKCECHPGYRRKGSRPPLCEDINECLDVGTCPDSKCENQPGGFVCTPCPPGYHGLNGACIGQPPLGPLPRAGVSLGVPPDVNECEAGGLCAGGGCVNTPGSYKCQCPPGLQPARDPPRCQDIDECEFAAACVGGDCVNTAGSYRCLCPPGYALLHGRRCQDIDECRWTRGCAPRTCTNLEGSFSCRCPPGLAPSPDGRRCLREAREPPAPRKECYLSLELPAFCDAVLGTNVTRGECCCSVGAGWGDLCEVYPCPLPSSAEFVALCPDGRGFIQDDNGLDYGGIPAHRDIDECGLFGAEICKGGKCVNTQPGYECYCKAGFDYDSALRQCLDVDECLDESNCVDGACENTRGSFRCTCGPGARYHPGLRRCLAPPERPPPERRDVCWQRRGDEGVCGAPLGGGPLTMDECCCRGGAGWGPHCRPCPPGILGVIWGVPDLCLCPPPPPQISARVWGPRGPRVAEAQDNTSGSFRCACKAGTARSRPGGLCLPQRRWAPGTPGAGGILWDPRTPGPNPDPLGPPGPPGPRGSSGGLTWPHPPPDPWDPRGTPWTPGTSRNTRTPGILWDPRDPGTPGILWDPPGPPGILWDPLGSTGTLWDPPGSSVTHRDPPGPPRTHRDPAGPAGILWDPPGPPGWALPAPAPLNPPGTLREPPEPSGIPGPDPSPTEPPSRNPQDHPGPSRILGTPTRARSQRR</sequence>
<evidence type="ECO:0000256" key="5">
    <source>
        <dbReference type="ARBA" id="ARBA00022729"/>
    </source>
</evidence>
<feature type="compositionally biased region" description="Pro residues" evidence="10">
    <location>
        <begin position="1149"/>
        <end position="1165"/>
    </location>
</feature>
<dbReference type="Pfam" id="PF07645">
    <property type="entry name" value="EGF_CA"/>
    <property type="match status" value="5"/>
</dbReference>
<dbReference type="InterPro" id="IPR017878">
    <property type="entry name" value="TB_dom"/>
</dbReference>
<feature type="compositionally biased region" description="Pro residues" evidence="10">
    <location>
        <begin position="397"/>
        <end position="412"/>
    </location>
</feature>
<keyword evidence="12" id="KW-1185">Reference proteome</keyword>
<dbReference type="PROSITE" id="PS00022">
    <property type="entry name" value="EGF_1"/>
    <property type="match status" value="1"/>
</dbReference>
<feature type="compositionally biased region" description="Basic and acidic residues" evidence="10">
    <location>
        <begin position="1125"/>
        <end position="1139"/>
    </location>
</feature>
<evidence type="ECO:0000256" key="4">
    <source>
        <dbReference type="ARBA" id="ARBA00022536"/>
    </source>
</evidence>
<keyword evidence="2" id="KW-0964">Secreted</keyword>
<dbReference type="InterPro" id="IPR009030">
    <property type="entry name" value="Growth_fac_rcpt_cys_sf"/>
</dbReference>
<dbReference type="Proteomes" id="UP000694382">
    <property type="component" value="Unassembled WGS sequence"/>
</dbReference>
<evidence type="ECO:0000256" key="9">
    <source>
        <dbReference type="PROSITE-ProRule" id="PRU00076"/>
    </source>
</evidence>
<keyword evidence="5" id="KW-0732">Signal</keyword>
<dbReference type="PROSITE" id="PS00010">
    <property type="entry name" value="ASX_HYDROXYL"/>
    <property type="match status" value="6"/>
</dbReference>
<feature type="compositionally biased region" description="Pro residues" evidence="10">
    <location>
        <begin position="364"/>
        <end position="388"/>
    </location>
</feature>
<evidence type="ECO:0000256" key="6">
    <source>
        <dbReference type="ARBA" id="ARBA00022737"/>
    </source>
</evidence>
<feature type="disulfide bond" evidence="9">
    <location>
        <begin position="14"/>
        <end position="23"/>
    </location>
</feature>
<dbReference type="FunFam" id="2.10.25.10:FF:000014">
    <property type="entry name" value="Latent-transforming growth factor beta-binding protein 3"/>
    <property type="match status" value="1"/>
</dbReference>
<feature type="compositionally biased region" description="Low complexity" evidence="10">
    <location>
        <begin position="1065"/>
        <end position="1074"/>
    </location>
</feature>
<evidence type="ECO:0000256" key="7">
    <source>
        <dbReference type="ARBA" id="ARBA00023157"/>
    </source>
</evidence>
<dbReference type="PANTHER" id="PTHR24039">
    <property type="entry name" value="FIBRILLIN-RELATED"/>
    <property type="match status" value="1"/>
</dbReference>
<dbReference type="FunFam" id="2.10.25.10:FF:000017">
    <property type="entry name" value="latent-transforming growth factor beta-binding protein 4 isoform X1"/>
    <property type="match status" value="1"/>
</dbReference>
<feature type="region of interest" description="Disordered" evidence="10">
    <location>
        <begin position="115"/>
        <end position="153"/>
    </location>
</feature>
<feature type="compositionally biased region" description="Pro residues" evidence="10">
    <location>
        <begin position="1030"/>
        <end position="1046"/>
    </location>
</feature>
<dbReference type="PROSITE" id="PS01187">
    <property type="entry name" value="EGF_CA"/>
    <property type="match status" value="4"/>
</dbReference>
<reference evidence="11" key="1">
    <citation type="submission" date="2025-08" db="UniProtKB">
        <authorList>
            <consortium name="Ensembl"/>
        </authorList>
    </citation>
    <scope>IDENTIFICATION</scope>
</reference>
<protein>
    <submittedName>
        <fullName evidence="11">Uncharacterized protein</fullName>
    </submittedName>
</protein>
<evidence type="ECO:0000256" key="3">
    <source>
        <dbReference type="ARBA" id="ARBA00022530"/>
    </source>
</evidence>
<dbReference type="PROSITE" id="PS51364">
    <property type="entry name" value="TB"/>
    <property type="match status" value="4"/>
</dbReference>
<dbReference type="SUPFAM" id="SSF57581">
    <property type="entry name" value="TB module/8-cys domain"/>
    <property type="match status" value="4"/>
</dbReference>
<dbReference type="SUPFAM" id="SSF57196">
    <property type="entry name" value="EGF/Laminin"/>
    <property type="match status" value="2"/>
</dbReference>
<dbReference type="InterPro" id="IPR036773">
    <property type="entry name" value="TB_dom_sf"/>
</dbReference>
<feature type="compositionally biased region" description="Pro residues" evidence="10">
    <location>
        <begin position="36"/>
        <end position="51"/>
    </location>
</feature>
<dbReference type="InterPro" id="IPR000152">
    <property type="entry name" value="EGF-type_Asp/Asn_hydroxyl_site"/>
</dbReference>
<keyword evidence="7 9" id="KW-1015">Disulfide bond</keyword>
<feature type="compositionally biased region" description="Pro residues" evidence="10">
    <location>
        <begin position="342"/>
        <end position="353"/>
    </location>
</feature>
<dbReference type="PROSITE" id="PS50026">
    <property type="entry name" value="EGF_3"/>
    <property type="match status" value="6"/>
</dbReference>
<dbReference type="SMART" id="SM00181">
    <property type="entry name" value="EGF"/>
    <property type="match status" value="9"/>
</dbReference>
<dbReference type="InterPro" id="IPR000742">
    <property type="entry name" value="EGF"/>
</dbReference>
<comment type="subcellular location">
    <subcellularLocation>
        <location evidence="1">Secreted</location>
        <location evidence="1">Extracellular space</location>
        <location evidence="1">Extracellular matrix</location>
    </subcellularLocation>
</comment>
<comment type="caution">
    <text evidence="9">Lacks conserved residue(s) required for the propagation of feature annotation.</text>
</comment>
<evidence type="ECO:0000256" key="8">
    <source>
        <dbReference type="ARBA" id="ARBA00023180"/>
    </source>
</evidence>
<dbReference type="Pfam" id="PF00683">
    <property type="entry name" value="TB"/>
    <property type="match status" value="4"/>
</dbReference>
<dbReference type="SMART" id="SM00179">
    <property type="entry name" value="EGF_CA"/>
    <property type="match status" value="8"/>
</dbReference>
<accession>A0A8U8BL64</accession>
<name>A0A8C3MNP1_GEOPR</name>
<dbReference type="InterPro" id="IPR001881">
    <property type="entry name" value="EGF-like_Ca-bd_dom"/>
</dbReference>
<dbReference type="FunFam" id="2.10.25.10:FF:000068">
    <property type="entry name" value="Latent transforming growth factor beta binding protein 3"/>
    <property type="match status" value="2"/>
</dbReference>
<feature type="region of interest" description="Disordered" evidence="10">
    <location>
        <begin position="24"/>
        <end position="53"/>
    </location>
</feature>
<dbReference type="AlphaFoldDB" id="A0A8C3MNP1"/>
<feature type="compositionally biased region" description="Pro residues" evidence="10">
    <location>
        <begin position="134"/>
        <end position="147"/>
    </location>
</feature>
<dbReference type="InterPro" id="IPR018097">
    <property type="entry name" value="EGF_Ca-bd_CS"/>
</dbReference>
<dbReference type="PANTHER" id="PTHR24039:SF48">
    <property type="entry name" value="FIBRILLIN-2 ISOFORM X1-RELATED"/>
    <property type="match status" value="1"/>
</dbReference>
<evidence type="ECO:0000256" key="2">
    <source>
        <dbReference type="ARBA" id="ARBA00022525"/>
    </source>
</evidence>
<dbReference type="InterPro" id="IPR049883">
    <property type="entry name" value="NOTCH1_EGF-like"/>
</dbReference>
<keyword evidence="8" id="KW-0325">Glycoprotein</keyword>
<feature type="compositionally biased region" description="Pro residues" evidence="10">
    <location>
        <begin position="1174"/>
        <end position="1191"/>
    </location>
</feature>
<accession>A0A8C3MNP1</accession>
<dbReference type="Gene3D" id="2.10.25.10">
    <property type="entry name" value="Laminin"/>
    <property type="match status" value="9"/>
</dbReference>
<keyword evidence="4 9" id="KW-0245">EGF-like domain</keyword>
<dbReference type="FunFam" id="2.10.25.10:FF:000005">
    <property type="entry name" value="Fibrillin 2"/>
    <property type="match status" value="1"/>
</dbReference>
<dbReference type="Pfam" id="PF12662">
    <property type="entry name" value="cEGF"/>
    <property type="match status" value="1"/>
</dbReference>
<feature type="region of interest" description="Disordered" evidence="10">
    <location>
        <begin position="999"/>
        <end position="1214"/>
    </location>
</feature>
<dbReference type="Ensembl" id="ENSCPVT00000008908.2">
    <property type="protein sequence ID" value="ENSCPVP00000008568.2"/>
    <property type="gene ID" value="ENSCPVG00000006196.2"/>
</dbReference>
<dbReference type="SUPFAM" id="SSF57184">
    <property type="entry name" value="Growth factor receptor domain"/>
    <property type="match status" value="2"/>
</dbReference>
<keyword evidence="3" id="KW-0272">Extracellular matrix</keyword>
<dbReference type="CDD" id="cd00054">
    <property type="entry name" value="EGF_CA"/>
    <property type="match status" value="6"/>
</dbReference>
<dbReference type="Gene3D" id="3.90.290.10">
    <property type="entry name" value="TGF-beta binding (TB) domain"/>
    <property type="match status" value="4"/>
</dbReference>
<evidence type="ECO:0000256" key="1">
    <source>
        <dbReference type="ARBA" id="ARBA00004498"/>
    </source>
</evidence>
<evidence type="ECO:0000313" key="12">
    <source>
        <dbReference type="Proteomes" id="UP000694382"/>
    </source>
</evidence>
<reference evidence="11" key="2">
    <citation type="submission" date="2025-09" db="UniProtKB">
        <authorList>
            <consortium name="Ensembl"/>
        </authorList>
    </citation>
    <scope>IDENTIFICATION</scope>
</reference>
<dbReference type="InterPro" id="IPR026823">
    <property type="entry name" value="cEGF"/>
</dbReference>
<dbReference type="InterPro" id="IPR013032">
    <property type="entry name" value="EGF-like_CS"/>
</dbReference>
<dbReference type="Pfam" id="PF12661">
    <property type="entry name" value="hEGF"/>
    <property type="match status" value="1"/>
</dbReference>
<keyword evidence="6" id="KW-0677">Repeat</keyword>
<dbReference type="PROSITE" id="PS01186">
    <property type="entry name" value="EGF_2"/>
    <property type="match status" value="2"/>
</dbReference>
<dbReference type="GO" id="GO:0005509">
    <property type="term" value="F:calcium ion binding"/>
    <property type="evidence" value="ECO:0007669"/>
    <property type="project" value="InterPro"/>
</dbReference>